<protein>
    <submittedName>
        <fullName evidence="9">Nitrite/sulfite reductase</fullName>
    </submittedName>
</protein>
<evidence type="ECO:0000313" key="9">
    <source>
        <dbReference type="EMBL" id="TDH36303.1"/>
    </source>
</evidence>
<organism evidence="9 10">
    <name type="scientific">Pseudohoeflea suaedae</name>
    <dbReference type="NCBI Taxonomy" id="877384"/>
    <lineage>
        <taxon>Bacteria</taxon>
        <taxon>Pseudomonadati</taxon>
        <taxon>Pseudomonadota</taxon>
        <taxon>Alphaproteobacteria</taxon>
        <taxon>Hyphomicrobiales</taxon>
        <taxon>Rhizobiaceae</taxon>
        <taxon>Pseudohoeflea</taxon>
    </lineage>
</organism>
<proteinExistence type="predicted"/>
<dbReference type="GO" id="GO:0051539">
    <property type="term" value="F:4 iron, 4 sulfur cluster binding"/>
    <property type="evidence" value="ECO:0007669"/>
    <property type="project" value="UniProtKB-KW"/>
</dbReference>
<dbReference type="InterPro" id="IPR045854">
    <property type="entry name" value="NO2/SO3_Rdtase_4Fe4S_sf"/>
</dbReference>
<dbReference type="InterPro" id="IPR005117">
    <property type="entry name" value="NiRdtase/SiRdtase_haem-b_fer"/>
</dbReference>
<dbReference type="OrthoDB" id="9803707at2"/>
<dbReference type="PANTHER" id="PTHR32439:SF9">
    <property type="entry name" value="BLR3264 PROTEIN"/>
    <property type="match status" value="1"/>
</dbReference>
<accession>A0A4R5PKQ1</accession>
<feature type="domain" description="Nitrite/Sulfite reductase ferredoxin-like" evidence="8">
    <location>
        <begin position="331"/>
        <end position="398"/>
    </location>
</feature>
<evidence type="ECO:0000256" key="5">
    <source>
        <dbReference type="ARBA" id="ARBA00023004"/>
    </source>
</evidence>
<dbReference type="Gene3D" id="3.30.413.10">
    <property type="entry name" value="Sulfite Reductase Hemoprotein, domain 1"/>
    <property type="match status" value="2"/>
</dbReference>
<feature type="domain" description="Nitrite/sulphite reductase 4Fe-4S" evidence="7">
    <location>
        <begin position="410"/>
        <end position="548"/>
    </location>
</feature>
<dbReference type="Gene3D" id="3.90.480.10">
    <property type="entry name" value="Sulfite Reductase Hemoprotein,Domain 2"/>
    <property type="match status" value="1"/>
</dbReference>
<dbReference type="GO" id="GO:0046872">
    <property type="term" value="F:metal ion binding"/>
    <property type="evidence" value="ECO:0007669"/>
    <property type="project" value="UniProtKB-KW"/>
</dbReference>
<keyword evidence="4" id="KW-0560">Oxidoreductase</keyword>
<keyword evidence="1" id="KW-0004">4Fe-4S</keyword>
<dbReference type="AlphaFoldDB" id="A0A4R5PKQ1"/>
<keyword evidence="5" id="KW-0408">Iron</keyword>
<keyword evidence="10" id="KW-1185">Reference proteome</keyword>
<keyword evidence="6" id="KW-0411">Iron-sulfur</keyword>
<dbReference type="RefSeq" id="WP_133285000.1">
    <property type="nucleotide sequence ID" value="NZ_SMSI01000002.1"/>
</dbReference>
<dbReference type="PANTHER" id="PTHR32439">
    <property type="entry name" value="FERREDOXIN--NITRITE REDUCTASE, CHLOROPLASTIC"/>
    <property type="match status" value="1"/>
</dbReference>
<comment type="caution">
    <text evidence="9">The sequence shown here is derived from an EMBL/GenBank/DDBJ whole genome shotgun (WGS) entry which is preliminary data.</text>
</comment>
<name>A0A4R5PKQ1_9HYPH</name>
<evidence type="ECO:0000259" key="8">
    <source>
        <dbReference type="Pfam" id="PF03460"/>
    </source>
</evidence>
<dbReference type="SUPFAM" id="SSF56014">
    <property type="entry name" value="Nitrite and sulphite reductase 4Fe-4S domain-like"/>
    <property type="match status" value="2"/>
</dbReference>
<dbReference type="Pfam" id="PF03460">
    <property type="entry name" value="NIR_SIR_ferr"/>
    <property type="match status" value="2"/>
</dbReference>
<evidence type="ECO:0000256" key="4">
    <source>
        <dbReference type="ARBA" id="ARBA00023002"/>
    </source>
</evidence>
<evidence type="ECO:0000256" key="6">
    <source>
        <dbReference type="ARBA" id="ARBA00023014"/>
    </source>
</evidence>
<dbReference type="InterPro" id="IPR036136">
    <property type="entry name" value="Nit/Sulf_reduc_fer-like_dom_sf"/>
</dbReference>
<evidence type="ECO:0000259" key="7">
    <source>
        <dbReference type="Pfam" id="PF01077"/>
    </source>
</evidence>
<keyword evidence="3" id="KW-0479">Metal-binding</keyword>
<dbReference type="SUPFAM" id="SSF55124">
    <property type="entry name" value="Nitrite/Sulfite reductase N-terminal domain-like"/>
    <property type="match status" value="2"/>
</dbReference>
<dbReference type="Pfam" id="PF01077">
    <property type="entry name" value="NIR_SIR"/>
    <property type="match status" value="2"/>
</dbReference>
<evidence type="ECO:0000256" key="1">
    <source>
        <dbReference type="ARBA" id="ARBA00022485"/>
    </source>
</evidence>
<sequence>MYRYDEFDRDFVSARVAQFRDQVERRLSGDISEDAFKPLRLMNGVYLQLHAYMLRVAIPYGTLSSKQMRMLAHIARKYDRGYGHFTTRQNIQYNWPKLGDIPDILEDLAGVEMHAIQTSGNCIRNVTADHFAGAAADEVADPRPYAEILRQWSSLHPEFSFLPRKFKIAVTAAENDRAAIQVHDIGLQLKKNDEGQIGFAVWIGGGQGRTPMIAKKIKDFLPEADLLSYVTAIMRVYNLHGRRDNKYKARIKILVHETGTEELAAQIEAEWAHLRDGELRLPDADVARITDYFAAPDLPARAEGWAELAAWKKADSGFASWVTQNVRPHRHPDYGMVTISLKPIGGIPGDASDAQMDAVADLAEQYSADEIRVTHEQNLVLPHVALADLEPLYRALQAEGLATANSGLVTDIIACPGLDYCALANARSIPVAQEISERFGDQARQEEIGDLKIKISGCINACGHHHVGHIGILGVEKKGAELYQITLGGSADENTSIGEIVGRGFEPEKVTDAIETIVSTYLSGRSGTDEAFIDYYRRVGAAPFKEALYGDKAEAA</sequence>
<dbReference type="InterPro" id="IPR006067">
    <property type="entry name" value="NO2/SO3_Rdtase_4Fe4S_dom"/>
</dbReference>
<feature type="domain" description="Nitrite/Sulfite reductase ferredoxin-like" evidence="8">
    <location>
        <begin position="52"/>
        <end position="109"/>
    </location>
</feature>
<evidence type="ECO:0000256" key="2">
    <source>
        <dbReference type="ARBA" id="ARBA00022617"/>
    </source>
</evidence>
<gene>
    <name evidence="9" type="ORF">E2A64_13600</name>
</gene>
<feature type="domain" description="Nitrite/sulphite reductase 4Fe-4S" evidence="7">
    <location>
        <begin position="119"/>
        <end position="273"/>
    </location>
</feature>
<dbReference type="EMBL" id="SMSI01000002">
    <property type="protein sequence ID" value="TDH36303.1"/>
    <property type="molecule type" value="Genomic_DNA"/>
</dbReference>
<evidence type="ECO:0000313" key="10">
    <source>
        <dbReference type="Proteomes" id="UP000295131"/>
    </source>
</evidence>
<keyword evidence="2" id="KW-0349">Heme</keyword>
<reference evidence="9 10" key="1">
    <citation type="journal article" date="2013" name="Int. J. Syst. Evol. Microbiol.">
        <title>Hoeflea suaedae sp. nov., an endophytic bacterium isolated from the root of the halophyte Suaeda maritima.</title>
        <authorList>
            <person name="Chung E.J."/>
            <person name="Park J.A."/>
            <person name="Pramanik P."/>
            <person name="Bibi F."/>
            <person name="Jeon C.O."/>
            <person name="Chung Y.R."/>
        </authorList>
    </citation>
    <scope>NUCLEOTIDE SEQUENCE [LARGE SCALE GENOMIC DNA]</scope>
    <source>
        <strain evidence="9 10">YC6898</strain>
    </source>
</reference>
<dbReference type="InterPro" id="IPR051329">
    <property type="entry name" value="NIR_SIR_4Fe-4S"/>
</dbReference>
<dbReference type="GO" id="GO:0020037">
    <property type="term" value="F:heme binding"/>
    <property type="evidence" value="ECO:0007669"/>
    <property type="project" value="InterPro"/>
</dbReference>
<evidence type="ECO:0000256" key="3">
    <source>
        <dbReference type="ARBA" id="ARBA00022723"/>
    </source>
</evidence>
<dbReference type="Proteomes" id="UP000295131">
    <property type="component" value="Unassembled WGS sequence"/>
</dbReference>
<dbReference type="GO" id="GO:0016491">
    <property type="term" value="F:oxidoreductase activity"/>
    <property type="evidence" value="ECO:0007669"/>
    <property type="project" value="UniProtKB-KW"/>
</dbReference>